<dbReference type="NCBIfam" id="TIGR02251">
    <property type="entry name" value="HIF-SF_euk"/>
    <property type="match status" value="1"/>
</dbReference>
<protein>
    <recommendedName>
        <fullName evidence="5">FCP1 homology domain-containing protein</fullName>
    </recommendedName>
</protein>
<dbReference type="AlphaFoldDB" id="A0AAN9N512"/>
<evidence type="ECO:0000256" key="1">
    <source>
        <dbReference type="ARBA" id="ARBA00022801"/>
    </source>
</evidence>
<feature type="domain" description="FCP1 homology" evidence="5">
    <location>
        <begin position="78"/>
        <end position="235"/>
    </location>
</feature>
<accession>A0AAN9N512</accession>
<organism evidence="6 7">
    <name type="scientific">Phaseolus coccineus</name>
    <name type="common">Scarlet runner bean</name>
    <name type="synonym">Phaseolus multiflorus</name>
    <dbReference type="NCBI Taxonomy" id="3886"/>
    <lineage>
        <taxon>Eukaryota</taxon>
        <taxon>Viridiplantae</taxon>
        <taxon>Streptophyta</taxon>
        <taxon>Embryophyta</taxon>
        <taxon>Tracheophyta</taxon>
        <taxon>Spermatophyta</taxon>
        <taxon>Magnoliopsida</taxon>
        <taxon>eudicotyledons</taxon>
        <taxon>Gunneridae</taxon>
        <taxon>Pentapetalae</taxon>
        <taxon>rosids</taxon>
        <taxon>fabids</taxon>
        <taxon>Fabales</taxon>
        <taxon>Fabaceae</taxon>
        <taxon>Papilionoideae</taxon>
        <taxon>50 kb inversion clade</taxon>
        <taxon>NPAAA clade</taxon>
        <taxon>indigoferoid/millettioid clade</taxon>
        <taxon>Phaseoleae</taxon>
        <taxon>Phaseolus</taxon>
    </lineage>
</organism>
<dbReference type="PANTHER" id="PTHR12210">
    <property type="entry name" value="DULLARD PROTEIN PHOSPHATASE"/>
    <property type="match status" value="1"/>
</dbReference>
<keyword evidence="7" id="KW-1185">Reference proteome</keyword>
<evidence type="ECO:0000256" key="2">
    <source>
        <dbReference type="ARBA" id="ARBA00022912"/>
    </source>
</evidence>
<evidence type="ECO:0000313" key="7">
    <source>
        <dbReference type="Proteomes" id="UP001374584"/>
    </source>
</evidence>
<comment type="caution">
    <text evidence="6">The sequence shown here is derived from an EMBL/GenBank/DDBJ whole genome shotgun (WGS) entry which is preliminary data.</text>
</comment>
<dbReference type="InterPro" id="IPR011948">
    <property type="entry name" value="Dullard_phosphatase"/>
</dbReference>
<proteinExistence type="inferred from homology"/>
<comment type="similarity">
    <text evidence="4">Belongs to the CTDSPL2 family.</text>
</comment>
<dbReference type="InterPro" id="IPR050365">
    <property type="entry name" value="TIM50"/>
</dbReference>
<reference evidence="6 7" key="1">
    <citation type="submission" date="2024-01" db="EMBL/GenBank/DDBJ databases">
        <title>The genomes of 5 underutilized Papilionoideae crops provide insights into root nodulation and disease resistanc.</title>
        <authorList>
            <person name="Jiang F."/>
        </authorList>
    </citation>
    <scope>NUCLEOTIDE SEQUENCE [LARGE SCALE GENOMIC DNA]</scope>
    <source>
        <strain evidence="6">JINMINGXINNONG_FW02</strain>
        <tissue evidence="6">Leaves</tissue>
    </source>
</reference>
<dbReference type="Pfam" id="PF03031">
    <property type="entry name" value="NIF"/>
    <property type="match status" value="1"/>
</dbReference>
<keyword evidence="2" id="KW-0904">Protein phosphatase</keyword>
<dbReference type="GO" id="GO:0005634">
    <property type="term" value="C:nucleus"/>
    <property type="evidence" value="ECO:0007669"/>
    <property type="project" value="UniProtKB-ARBA"/>
</dbReference>
<name>A0AAN9N512_PHACN</name>
<evidence type="ECO:0000313" key="6">
    <source>
        <dbReference type="EMBL" id="KAK7364108.1"/>
    </source>
</evidence>
<comment type="function">
    <text evidence="3">Probable phosphatase.</text>
</comment>
<dbReference type="InterPro" id="IPR036412">
    <property type="entry name" value="HAD-like_sf"/>
</dbReference>
<dbReference type="Gene3D" id="3.40.50.1000">
    <property type="entry name" value="HAD superfamily/HAD-like"/>
    <property type="match status" value="1"/>
</dbReference>
<dbReference type="CDD" id="cd07521">
    <property type="entry name" value="HAD_FCP1-like"/>
    <property type="match status" value="1"/>
</dbReference>
<dbReference type="PROSITE" id="PS50969">
    <property type="entry name" value="FCP1"/>
    <property type="match status" value="1"/>
</dbReference>
<keyword evidence="1" id="KW-0378">Hydrolase</keyword>
<sequence>MVFSTLKETLLGAANYNFRESFERFQQIYDLLWFNNPFCPHVIPFTEELHVINSNHSQETFAKNSLHTLPSLVSHKISKKKNITLVLDLDETLVHSSSMPCNADFAFTVFTDRENTVYVRKRPYLEKFLEKVSEMFEVVIFTASQSAYSAKLIDILDPHNKVFVRRMYRESCKWIDGRCLKDLTLLGIDLAKVFIVDNTPGVFRFHVNNGIPIKSWYCDPTDHALLDVLPFLEKLVDVDDVRPIIAAKFGARINCEYSSLSPPQTIRI</sequence>
<dbReference type="GO" id="GO:0004721">
    <property type="term" value="F:phosphoprotein phosphatase activity"/>
    <property type="evidence" value="ECO:0007669"/>
    <property type="project" value="UniProtKB-KW"/>
</dbReference>
<evidence type="ECO:0000256" key="3">
    <source>
        <dbReference type="ARBA" id="ARBA00037324"/>
    </source>
</evidence>
<evidence type="ECO:0000259" key="5">
    <source>
        <dbReference type="PROSITE" id="PS50969"/>
    </source>
</evidence>
<gene>
    <name evidence="6" type="ORF">VNO80_12511</name>
</gene>
<dbReference type="EMBL" id="JAYMYR010000005">
    <property type="protein sequence ID" value="KAK7364108.1"/>
    <property type="molecule type" value="Genomic_DNA"/>
</dbReference>
<dbReference type="Proteomes" id="UP001374584">
    <property type="component" value="Unassembled WGS sequence"/>
</dbReference>
<dbReference type="SMART" id="SM00577">
    <property type="entry name" value="CPDc"/>
    <property type="match status" value="1"/>
</dbReference>
<dbReference type="InterPro" id="IPR023214">
    <property type="entry name" value="HAD_sf"/>
</dbReference>
<dbReference type="SUPFAM" id="SSF56784">
    <property type="entry name" value="HAD-like"/>
    <property type="match status" value="1"/>
</dbReference>
<dbReference type="InterPro" id="IPR004274">
    <property type="entry name" value="FCP1_dom"/>
</dbReference>
<dbReference type="FunFam" id="3.40.50.1000:FF:000015">
    <property type="entry name" value="CTD small phosphatase-like protein 2"/>
    <property type="match status" value="1"/>
</dbReference>
<evidence type="ECO:0000256" key="4">
    <source>
        <dbReference type="ARBA" id="ARBA00038355"/>
    </source>
</evidence>